<evidence type="ECO:0000256" key="2">
    <source>
        <dbReference type="ARBA" id="ARBA00022475"/>
    </source>
</evidence>
<accession>A0ABQ8H8U9</accession>
<dbReference type="CDD" id="cd06464">
    <property type="entry name" value="ACD_sHsps-like"/>
    <property type="match status" value="1"/>
</dbReference>
<feature type="domain" description="SHSP" evidence="7">
    <location>
        <begin position="19"/>
        <end position="124"/>
    </location>
</feature>
<evidence type="ECO:0000256" key="5">
    <source>
        <dbReference type="RuleBase" id="RU003616"/>
    </source>
</evidence>
<evidence type="ECO:0000256" key="4">
    <source>
        <dbReference type="PROSITE-ProRule" id="PRU00285"/>
    </source>
</evidence>
<sequence length="242" mass="27355">MANVRGTRGFGERQISPNPIVRDFVPSSGWTEDSNGHYLLVDLPDFKKEEVKVQVDTNGDVTISGERLTSDNRYRLRFQQTLKLPPDSDINKITGKFDSGILYVTVPKLTHVVQQQEQEAILVPQEEISENENTNGIVEEPNKQDDQTPNKNDEYNHGDSDGDGSHVTDKEEKKEKNSRVDDFPEEAIKKWEKEQQPSQLVRAMRLLKQNKQIVFTALLAFSLGVLVSRKIGSVGHVDRSAI</sequence>
<comment type="caution">
    <text evidence="8">The sequence shown here is derived from an EMBL/GenBank/DDBJ whole genome shotgun (WGS) entry which is preliminary data.</text>
</comment>
<protein>
    <recommendedName>
        <fullName evidence="7">SHSP domain-containing protein</fullName>
    </recommendedName>
</protein>
<dbReference type="InterPro" id="IPR002068">
    <property type="entry name" value="A-crystallin/Hsp20_dom"/>
</dbReference>
<dbReference type="EMBL" id="JAFEMO010000013">
    <property type="protein sequence ID" value="KAH7550349.1"/>
    <property type="molecule type" value="Genomic_DNA"/>
</dbReference>
<organism evidence="8 9">
    <name type="scientific">Xanthoceras sorbifolium</name>
    <dbReference type="NCBI Taxonomy" id="99658"/>
    <lineage>
        <taxon>Eukaryota</taxon>
        <taxon>Viridiplantae</taxon>
        <taxon>Streptophyta</taxon>
        <taxon>Embryophyta</taxon>
        <taxon>Tracheophyta</taxon>
        <taxon>Spermatophyta</taxon>
        <taxon>Magnoliopsida</taxon>
        <taxon>eudicotyledons</taxon>
        <taxon>Gunneridae</taxon>
        <taxon>Pentapetalae</taxon>
        <taxon>rosids</taxon>
        <taxon>malvids</taxon>
        <taxon>Sapindales</taxon>
        <taxon>Sapindaceae</taxon>
        <taxon>Xanthoceroideae</taxon>
        <taxon>Xanthoceras</taxon>
    </lineage>
</organism>
<evidence type="ECO:0000256" key="6">
    <source>
        <dbReference type="SAM" id="MobiDB-lite"/>
    </source>
</evidence>
<dbReference type="PANTHER" id="PTHR43670">
    <property type="entry name" value="HEAT SHOCK PROTEIN 26"/>
    <property type="match status" value="1"/>
</dbReference>
<name>A0ABQ8H8U9_9ROSI</name>
<keyword evidence="9" id="KW-1185">Reference proteome</keyword>
<evidence type="ECO:0000313" key="8">
    <source>
        <dbReference type="EMBL" id="KAH7550349.1"/>
    </source>
</evidence>
<proteinExistence type="inferred from homology"/>
<gene>
    <name evidence="8" type="ORF">JRO89_XS13G0175500</name>
</gene>
<dbReference type="Pfam" id="PF00011">
    <property type="entry name" value="HSP20"/>
    <property type="match status" value="1"/>
</dbReference>
<keyword evidence="2" id="KW-0472">Membrane</keyword>
<evidence type="ECO:0000313" key="9">
    <source>
        <dbReference type="Proteomes" id="UP000827721"/>
    </source>
</evidence>
<evidence type="ECO:0000259" key="7">
    <source>
        <dbReference type="PROSITE" id="PS01031"/>
    </source>
</evidence>
<dbReference type="InterPro" id="IPR008978">
    <property type="entry name" value="HSP20-like_chaperone"/>
</dbReference>
<dbReference type="Proteomes" id="UP000827721">
    <property type="component" value="Unassembled WGS sequence"/>
</dbReference>
<comment type="similarity">
    <text evidence="4 5">Belongs to the small heat shock protein (HSP20) family.</text>
</comment>
<evidence type="ECO:0000256" key="3">
    <source>
        <dbReference type="ARBA" id="ARBA00022821"/>
    </source>
</evidence>
<dbReference type="Gene3D" id="2.60.40.790">
    <property type="match status" value="1"/>
</dbReference>
<reference evidence="8 9" key="1">
    <citation type="submission" date="2021-02" db="EMBL/GenBank/DDBJ databases">
        <title>Plant Genome Project.</title>
        <authorList>
            <person name="Zhang R.-G."/>
        </authorList>
    </citation>
    <scope>NUCLEOTIDE SEQUENCE [LARGE SCALE GENOMIC DNA]</scope>
    <source>
        <tissue evidence="8">Leaves</tissue>
    </source>
</reference>
<evidence type="ECO:0000256" key="1">
    <source>
        <dbReference type="ARBA" id="ARBA00004162"/>
    </source>
</evidence>
<keyword evidence="3" id="KW-0611">Plant defense</keyword>
<dbReference type="PANTHER" id="PTHR43670:SF130">
    <property type="entry name" value="INACTIVE PROTEIN RESTRICTED TEV MOVEMENT 2-LIKE"/>
    <property type="match status" value="1"/>
</dbReference>
<comment type="subcellular location">
    <subcellularLocation>
        <location evidence="1">Cell membrane</location>
        <topology evidence="1">Single-pass membrane protein</topology>
    </subcellularLocation>
</comment>
<dbReference type="PROSITE" id="PS01031">
    <property type="entry name" value="SHSP"/>
    <property type="match status" value="1"/>
</dbReference>
<dbReference type="SUPFAM" id="SSF49764">
    <property type="entry name" value="HSP20-like chaperones"/>
    <property type="match status" value="1"/>
</dbReference>
<feature type="region of interest" description="Disordered" evidence="6">
    <location>
        <begin position="123"/>
        <end position="186"/>
    </location>
</feature>
<feature type="compositionally biased region" description="Basic and acidic residues" evidence="6">
    <location>
        <begin position="140"/>
        <end position="186"/>
    </location>
</feature>
<keyword evidence="2" id="KW-1003">Cell membrane</keyword>